<dbReference type="Gene3D" id="2.30.30.910">
    <property type="match status" value="1"/>
</dbReference>
<evidence type="ECO:0000259" key="7">
    <source>
        <dbReference type="Pfam" id="PF13860"/>
    </source>
</evidence>
<evidence type="ECO:0000256" key="4">
    <source>
        <dbReference type="ARBA" id="ARBA00024746"/>
    </source>
</evidence>
<protein>
    <recommendedName>
        <fullName evidence="2 5">Basal-body rod modification protein FlgD</fullName>
    </recommendedName>
</protein>
<feature type="domain" description="FlgD/Vpr Ig-like" evidence="7">
    <location>
        <begin position="102"/>
        <end position="177"/>
    </location>
</feature>
<feature type="region of interest" description="Disordered" evidence="6">
    <location>
        <begin position="1"/>
        <end position="24"/>
    </location>
</feature>
<comment type="similarity">
    <text evidence="1 5">Belongs to the FlgD family.</text>
</comment>
<dbReference type="PATRIC" id="fig|991905.3.peg.4080"/>
<evidence type="ECO:0000256" key="2">
    <source>
        <dbReference type="ARBA" id="ARBA00016013"/>
    </source>
</evidence>
<keyword evidence="8" id="KW-0969">Cilium</keyword>
<dbReference type="InterPro" id="IPR005648">
    <property type="entry name" value="FlgD"/>
</dbReference>
<dbReference type="OrthoDB" id="9785233at2"/>
<name>F2J616_POLGS</name>
<dbReference type="Pfam" id="PF13860">
    <property type="entry name" value="FlgD_ig"/>
    <property type="match status" value="1"/>
</dbReference>
<gene>
    <name evidence="8" type="primary">flgD</name>
    <name evidence="8" type="ordered locus">SL003B_3960</name>
</gene>
<dbReference type="EMBL" id="CP002568">
    <property type="protein sequence ID" value="ADZ72380.1"/>
    <property type="molecule type" value="Genomic_DNA"/>
</dbReference>
<reference evidence="8 9" key="1">
    <citation type="journal article" date="2011" name="J. Bacteriol.">
        <title>Complete genome sequence of Polymorphum gilvum SL003B-26A1T, a crude oil-degrading bacterium from oil-polluted saline soil.</title>
        <authorList>
            <person name="Li S.G."/>
            <person name="Tang Y.Q."/>
            <person name="Nie Y."/>
            <person name="Cai M."/>
            <person name="Wu X.L."/>
        </authorList>
    </citation>
    <scope>NUCLEOTIDE SEQUENCE [LARGE SCALE GENOMIC DNA]</scope>
    <source>
        <strain evidence="9">LMG 25793 / CGMCC 1.9160 / SL003B-26A1</strain>
    </source>
</reference>
<comment type="function">
    <text evidence="4 5">Required for flagellar hook formation. May act as a scaffolding protein.</text>
</comment>
<keyword evidence="8" id="KW-0966">Cell projection</keyword>
<evidence type="ECO:0000256" key="3">
    <source>
        <dbReference type="ARBA" id="ARBA00022795"/>
    </source>
</evidence>
<evidence type="ECO:0000256" key="6">
    <source>
        <dbReference type="SAM" id="MobiDB-lite"/>
    </source>
</evidence>
<evidence type="ECO:0000313" key="8">
    <source>
        <dbReference type="EMBL" id="ADZ72380.1"/>
    </source>
</evidence>
<dbReference type="Proteomes" id="UP000008130">
    <property type="component" value="Chromosome"/>
</dbReference>
<dbReference type="RefSeq" id="WP_013654689.1">
    <property type="nucleotide sequence ID" value="NC_015259.1"/>
</dbReference>
<keyword evidence="8" id="KW-0282">Flagellum</keyword>
<proteinExistence type="inferred from homology"/>
<dbReference type="KEGG" id="pgv:SL003B_3960"/>
<dbReference type="AlphaFoldDB" id="F2J616"/>
<accession>F2J616</accession>
<dbReference type="STRING" id="991905.SL003B_3960"/>
<sequence>MTISTVNSYSYATSSSSTGSSSSTLGLTSSDFLSLMLTQLQNQNPLDPTDTDTYLDRMVSYASYDTQTEISEQLSSIASSVSQMISGSGLGYLGQTVEAYGNTTTLADGAATWGYSLESTASEVTITIYDESGKSVWSGAGETGAGSHYFSWDGITSSGTQLEDGGSYTISVTATDASGNDVSGSTTVIGKVTGIDVDNGSSVLKIGDASVLVGNILTIRAA</sequence>
<dbReference type="Pfam" id="PF03963">
    <property type="entry name" value="FlgD"/>
    <property type="match status" value="1"/>
</dbReference>
<keyword evidence="9" id="KW-1185">Reference proteome</keyword>
<keyword evidence="3 5" id="KW-1005">Bacterial flagellum biogenesis</keyword>
<feature type="compositionally biased region" description="Low complexity" evidence="6">
    <location>
        <begin position="8"/>
        <end position="24"/>
    </location>
</feature>
<evidence type="ECO:0000313" key="9">
    <source>
        <dbReference type="Proteomes" id="UP000008130"/>
    </source>
</evidence>
<dbReference type="InterPro" id="IPR025965">
    <property type="entry name" value="FlgD/Vpr_Ig-like"/>
</dbReference>
<dbReference type="Gene3D" id="2.60.40.4070">
    <property type="match status" value="1"/>
</dbReference>
<evidence type="ECO:0000256" key="5">
    <source>
        <dbReference type="RuleBase" id="RU362076"/>
    </source>
</evidence>
<dbReference type="HOGENOM" id="CLU_047535_0_1_5"/>
<evidence type="ECO:0000256" key="1">
    <source>
        <dbReference type="ARBA" id="ARBA00010577"/>
    </source>
</evidence>
<dbReference type="eggNOG" id="COG1843">
    <property type="taxonomic scope" value="Bacteria"/>
</dbReference>
<organism evidence="8 9">
    <name type="scientific">Polymorphum gilvum (strain LMG 25793 / CGMCC 1.9160 / SL003B-26A1)</name>
    <dbReference type="NCBI Taxonomy" id="991905"/>
    <lineage>
        <taxon>Bacteria</taxon>
        <taxon>Pseudomonadati</taxon>
        <taxon>Pseudomonadota</taxon>
        <taxon>Alphaproteobacteria</taxon>
        <taxon>Rhodobacterales</taxon>
        <taxon>Paracoccaceae</taxon>
        <taxon>Polymorphum</taxon>
    </lineage>
</organism>
<dbReference type="GO" id="GO:0044781">
    <property type="term" value="P:bacterial-type flagellum organization"/>
    <property type="evidence" value="ECO:0007669"/>
    <property type="project" value="UniProtKB-UniRule"/>
</dbReference>